<dbReference type="Proteomes" id="UP000799778">
    <property type="component" value="Unassembled WGS sequence"/>
</dbReference>
<keyword evidence="2" id="KW-1185">Reference proteome</keyword>
<evidence type="ECO:0000313" key="1">
    <source>
        <dbReference type="EMBL" id="KAF2020802.1"/>
    </source>
</evidence>
<evidence type="ECO:0000313" key="2">
    <source>
        <dbReference type="Proteomes" id="UP000799778"/>
    </source>
</evidence>
<gene>
    <name evidence="1" type="ORF">BU24DRAFT_8813</name>
</gene>
<name>A0A6A5Y5G7_9PLEO</name>
<sequence length="53" mass="5926">MYVPFDLLIHPASFPKATGDLHAPYARLRPLRSRFAEACFPPPPPHCLLGKVI</sequence>
<reference evidence="1" key="1">
    <citation type="journal article" date="2020" name="Stud. Mycol.">
        <title>101 Dothideomycetes genomes: a test case for predicting lifestyles and emergence of pathogens.</title>
        <authorList>
            <person name="Haridas S."/>
            <person name="Albert R."/>
            <person name="Binder M."/>
            <person name="Bloem J."/>
            <person name="Labutti K."/>
            <person name="Salamov A."/>
            <person name="Andreopoulos B."/>
            <person name="Baker S."/>
            <person name="Barry K."/>
            <person name="Bills G."/>
            <person name="Bluhm B."/>
            <person name="Cannon C."/>
            <person name="Castanera R."/>
            <person name="Culley D."/>
            <person name="Daum C."/>
            <person name="Ezra D."/>
            <person name="Gonzalez J."/>
            <person name="Henrissat B."/>
            <person name="Kuo A."/>
            <person name="Liang C."/>
            <person name="Lipzen A."/>
            <person name="Lutzoni F."/>
            <person name="Magnuson J."/>
            <person name="Mondo S."/>
            <person name="Nolan M."/>
            <person name="Ohm R."/>
            <person name="Pangilinan J."/>
            <person name="Park H.-J."/>
            <person name="Ramirez L."/>
            <person name="Alfaro M."/>
            <person name="Sun H."/>
            <person name="Tritt A."/>
            <person name="Yoshinaga Y."/>
            <person name="Zwiers L.-H."/>
            <person name="Turgeon B."/>
            <person name="Goodwin S."/>
            <person name="Spatafora J."/>
            <person name="Crous P."/>
            <person name="Grigoriev I."/>
        </authorList>
    </citation>
    <scope>NUCLEOTIDE SEQUENCE</scope>
    <source>
        <strain evidence="1">CBS 175.79</strain>
    </source>
</reference>
<dbReference type="AlphaFoldDB" id="A0A6A5Y5G7"/>
<accession>A0A6A5Y5G7</accession>
<organism evidence="1 2">
    <name type="scientific">Aaosphaeria arxii CBS 175.79</name>
    <dbReference type="NCBI Taxonomy" id="1450172"/>
    <lineage>
        <taxon>Eukaryota</taxon>
        <taxon>Fungi</taxon>
        <taxon>Dikarya</taxon>
        <taxon>Ascomycota</taxon>
        <taxon>Pezizomycotina</taxon>
        <taxon>Dothideomycetes</taxon>
        <taxon>Pleosporomycetidae</taxon>
        <taxon>Pleosporales</taxon>
        <taxon>Pleosporales incertae sedis</taxon>
        <taxon>Aaosphaeria</taxon>
    </lineage>
</organism>
<dbReference type="GeneID" id="54292136"/>
<dbReference type="EMBL" id="ML978066">
    <property type="protein sequence ID" value="KAF2020802.1"/>
    <property type="molecule type" value="Genomic_DNA"/>
</dbReference>
<proteinExistence type="predicted"/>
<protein>
    <submittedName>
        <fullName evidence="1">Uncharacterized protein</fullName>
    </submittedName>
</protein>
<dbReference type="RefSeq" id="XP_033389141.1">
    <property type="nucleotide sequence ID" value="XM_033534739.1"/>
</dbReference>